<proteinExistence type="predicted"/>
<dbReference type="GeneID" id="8232392"/>
<keyword evidence="4" id="KW-1185">Reference proteome</keyword>
<feature type="compositionally biased region" description="Basic and acidic residues" evidence="1">
    <location>
        <begin position="1"/>
        <end position="20"/>
    </location>
</feature>
<evidence type="ECO:0000313" key="2">
    <source>
        <dbReference type="EMBL" id="EEB19645.1"/>
    </source>
</evidence>
<accession>E0W1R3</accession>
<feature type="region of interest" description="Disordered" evidence="1">
    <location>
        <begin position="79"/>
        <end position="158"/>
    </location>
</feature>
<organism>
    <name type="scientific">Pediculus humanus subsp. corporis</name>
    <name type="common">Body louse</name>
    <dbReference type="NCBI Taxonomy" id="121224"/>
    <lineage>
        <taxon>Eukaryota</taxon>
        <taxon>Metazoa</taxon>
        <taxon>Ecdysozoa</taxon>
        <taxon>Arthropoda</taxon>
        <taxon>Hexapoda</taxon>
        <taxon>Insecta</taxon>
        <taxon>Pterygota</taxon>
        <taxon>Neoptera</taxon>
        <taxon>Paraneoptera</taxon>
        <taxon>Psocodea</taxon>
        <taxon>Troctomorpha</taxon>
        <taxon>Phthiraptera</taxon>
        <taxon>Anoplura</taxon>
        <taxon>Pediculidae</taxon>
        <taxon>Pediculus</taxon>
    </lineage>
</organism>
<reference evidence="2" key="2">
    <citation type="submission" date="2007-04" db="EMBL/GenBank/DDBJ databases">
        <title>The genome of the human body louse.</title>
        <authorList>
            <consortium name="The Human Body Louse Genome Consortium"/>
            <person name="Kirkness E."/>
            <person name="Walenz B."/>
            <person name="Hass B."/>
            <person name="Bruggner R."/>
            <person name="Strausberg R."/>
        </authorList>
    </citation>
    <scope>NUCLEOTIDE SEQUENCE</scope>
    <source>
        <strain evidence="2">USDA</strain>
    </source>
</reference>
<name>E0W1R3_PEDHC</name>
<dbReference type="VEuPathDB" id="VectorBase:PHUM581900"/>
<evidence type="ECO:0000313" key="3">
    <source>
        <dbReference type="EnsemblMetazoa" id="PHUM581900-PA"/>
    </source>
</evidence>
<dbReference type="HOGENOM" id="CLU_1191137_0_0_1"/>
<dbReference type="KEGG" id="phu:Phum_PHUM581900"/>
<dbReference type="Proteomes" id="UP000009046">
    <property type="component" value="Unassembled WGS sequence"/>
</dbReference>
<feature type="region of interest" description="Disordered" evidence="1">
    <location>
        <begin position="1"/>
        <end position="24"/>
    </location>
</feature>
<protein>
    <submittedName>
        <fullName evidence="2 3">Uncharacterized protein</fullName>
    </submittedName>
</protein>
<dbReference type="CTD" id="8232392"/>
<dbReference type="AlphaFoldDB" id="E0W1R3"/>
<reference evidence="2" key="1">
    <citation type="submission" date="2007-04" db="EMBL/GenBank/DDBJ databases">
        <title>Annotation of Pediculus humanus corporis strain USDA.</title>
        <authorList>
            <person name="Kirkness E."/>
            <person name="Hannick L."/>
            <person name="Hass B."/>
            <person name="Bruggner R."/>
            <person name="Lawson D."/>
            <person name="Bidwell S."/>
            <person name="Joardar V."/>
            <person name="Caler E."/>
            <person name="Walenz B."/>
            <person name="Inman J."/>
            <person name="Schobel S."/>
            <person name="Galinsky K."/>
            <person name="Amedeo P."/>
            <person name="Strausberg R."/>
        </authorList>
    </citation>
    <scope>NUCLEOTIDE SEQUENCE</scope>
    <source>
        <strain evidence="2">USDA</strain>
    </source>
</reference>
<feature type="compositionally biased region" description="Acidic residues" evidence="1">
    <location>
        <begin position="124"/>
        <end position="134"/>
    </location>
</feature>
<feature type="compositionally biased region" description="Basic and acidic residues" evidence="1">
    <location>
        <begin position="96"/>
        <end position="109"/>
    </location>
</feature>
<reference evidence="3" key="3">
    <citation type="submission" date="2021-02" db="UniProtKB">
        <authorList>
            <consortium name="EnsemblMetazoa"/>
        </authorList>
    </citation>
    <scope>IDENTIFICATION</scope>
    <source>
        <strain evidence="3">USDA</strain>
    </source>
</reference>
<dbReference type="OrthoDB" id="6088188at2759"/>
<dbReference type="RefSeq" id="XP_002432383.1">
    <property type="nucleotide sequence ID" value="XM_002432338.1"/>
</dbReference>
<dbReference type="EnsemblMetazoa" id="PHUM581900-RA">
    <property type="protein sequence ID" value="PHUM581900-PA"/>
    <property type="gene ID" value="PHUM581900"/>
</dbReference>
<evidence type="ECO:0000256" key="1">
    <source>
        <dbReference type="SAM" id="MobiDB-lite"/>
    </source>
</evidence>
<dbReference type="EMBL" id="DS235873">
    <property type="protein sequence ID" value="EEB19645.1"/>
    <property type="molecule type" value="Genomic_DNA"/>
</dbReference>
<sequence>MEKLRERSISRVSNESRRILCENSQNKLSPEFQSVLSPDSRKFLENQGKISPEVTRRRRIIFGQKSFAFAHDGELVEVDSTKDQKSKSNTLSPNDPNEKTQETDPEKLLKLRRCSLQKQKKVEEDSDEEEEEQNVVDASENEVFGSDSKNCSRKSNNKIPRRFLSSSSLKTLEIESNISKIMRREVEMEIKSLTQKIKHISDRDLVSVLTQEKNLSPWRYKIDLTKRETLVKS</sequence>
<evidence type="ECO:0000313" key="4">
    <source>
        <dbReference type="Proteomes" id="UP000009046"/>
    </source>
</evidence>
<dbReference type="EMBL" id="AAZO01007084">
    <property type="status" value="NOT_ANNOTATED_CDS"/>
    <property type="molecule type" value="Genomic_DNA"/>
</dbReference>
<feature type="compositionally biased region" description="Basic residues" evidence="1">
    <location>
        <begin position="110"/>
        <end position="119"/>
    </location>
</feature>
<dbReference type="InParanoid" id="E0W1R3"/>
<gene>
    <name evidence="3" type="primary">8232392</name>
    <name evidence="2" type="ORF">Phum_PHUM581900</name>
</gene>